<proteinExistence type="predicted"/>
<feature type="compositionally biased region" description="Acidic residues" evidence="1">
    <location>
        <begin position="248"/>
        <end position="275"/>
    </location>
</feature>
<organism evidence="2 3">
    <name type="scientific">Mycena chlorophos</name>
    <name type="common">Agaric fungus</name>
    <name type="synonym">Agaricus chlorophos</name>
    <dbReference type="NCBI Taxonomy" id="658473"/>
    <lineage>
        <taxon>Eukaryota</taxon>
        <taxon>Fungi</taxon>
        <taxon>Dikarya</taxon>
        <taxon>Basidiomycota</taxon>
        <taxon>Agaricomycotina</taxon>
        <taxon>Agaricomycetes</taxon>
        <taxon>Agaricomycetidae</taxon>
        <taxon>Agaricales</taxon>
        <taxon>Marasmiineae</taxon>
        <taxon>Mycenaceae</taxon>
        <taxon>Mycena</taxon>
    </lineage>
</organism>
<dbReference type="Proteomes" id="UP000613580">
    <property type="component" value="Unassembled WGS sequence"/>
</dbReference>
<evidence type="ECO:0000313" key="3">
    <source>
        <dbReference type="Proteomes" id="UP000613580"/>
    </source>
</evidence>
<gene>
    <name evidence="2" type="ORF">HMN09_00873500</name>
</gene>
<reference evidence="2" key="1">
    <citation type="submission" date="2020-05" db="EMBL/GenBank/DDBJ databases">
        <title>Mycena genomes resolve the evolution of fungal bioluminescence.</title>
        <authorList>
            <person name="Tsai I.J."/>
        </authorList>
    </citation>
    <scope>NUCLEOTIDE SEQUENCE</scope>
    <source>
        <strain evidence="2">110903Hualien_Pintung</strain>
    </source>
</reference>
<sequence>MRVPPNWGTLGLAMGSVSLTEFLLRVPPVLELSNGLTVDLEAGVDRHYFHEPGHSRQAVFYISGKIVGEESTTDGEFIILREPDGPGLYTAYREAVIRLQEHMAGSQPSENLNVTGWTYSTAPKGSGPGPTVRVRTTNDTELSSLQFDAGDGFAPGHKEDDCLAIGAHVRCAVRMFREDRVCVECEDGNVVLTAHWVLDAEQVARCYSRAERGRRAMKRVIHSDNEEEDDATPVAKRPCNRQPTANNDTDESDAEHEEESDGEENEEIDAEAVDNDDGRSEWSRVTQRSISPEL</sequence>
<evidence type="ECO:0000256" key="1">
    <source>
        <dbReference type="SAM" id="MobiDB-lite"/>
    </source>
</evidence>
<protein>
    <submittedName>
        <fullName evidence="2">Uncharacterized protein</fullName>
    </submittedName>
</protein>
<evidence type="ECO:0000313" key="2">
    <source>
        <dbReference type="EMBL" id="KAF7302398.1"/>
    </source>
</evidence>
<keyword evidence="3" id="KW-1185">Reference proteome</keyword>
<feature type="region of interest" description="Disordered" evidence="1">
    <location>
        <begin position="218"/>
        <end position="294"/>
    </location>
</feature>
<dbReference type="EMBL" id="JACAZE010000012">
    <property type="protein sequence ID" value="KAF7302398.1"/>
    <property type="molecule type" value="Genomic_DNA"/>
</dbReference>
<name>A0A8H6SML9_MYCCL</name>
<accession>A0A8H6SML9</accession>
<feature type="compositionally biased region" description="Polar residues" evidence="1">
    <location>
        <begin position="283"/>
        <end position="294"/>
    </location>
</feature>
<comment type="caution">
    <text evidence="2">The sequence shown here is derived from an EMBL/GenBank/DDBJ whole genome shotgun (WGS) entry which is preliminary data.</text>
</comment>
<dbReference type="AlphaFoldDB" id="A0A8H6SML9"/>